<keyword evidence="3" id="KW-1185">Reference proteome</keyword>
<comment type="caution">
    <text evidence="2">The sequence shown here is derived from an EMBL/GenBank/DDBJ whole genome shotgun (WGS) entry which is preliminary data.</text>
</comment>
<dbReference type="RefSeq" id="WP_378260055.1">
    <property type="nucleotide sequence ID" value="NZ_JBHUKR010000002.1"/>
</dbReference>
<reference evidence="3" key="1">
    <citation type="journal article" date="2019" name="Int. J. Syst. Evol. Microbiol.">
        <title>The Global Catalogue of Microorganisms (GCM) 10K type strain sequencing project: providing services to taxonomists for standard genome sequencing and annotation.</title>
        <authorList>
            <consortium name="The Broad Institute Genomics Platform"/>
            <consortium name="The Broad Institute Genome Sequencing Center for Infectious Disease"/>
            <person name="Wu L."/>
            <person name="Ma J."/>
        </authorList>
    </citation>
    <scope>NUCLEOTIDE SEQUENCE [LARGE SCALE GENOMIC DNA]</scope>
    <source>
        <strain evidence="3">CGMCC 4.7645</strain>
    </source>
</reference>
<dbReference type="Proteomes" id="UP001597417">
    <property type="component" value="Unassembled WGS sequence"/>
</dbReference>
<dbReference type="Gene3D" id="1.10.10.10">
    <property type="entry name" value="Winged helix-like DNA-binding domain superfamily/Winged helix DNA-binding domain"/>
    <property type="match status" value="1"/>
</dbReference>
<dbReference type="PROSITE" id="PS51118">
    <property type="entry name" value="HTH_HXLR"/>
    <property type="match status" value="1"/>
</dbReference>
<dbReference type="InterPro" id="IPR036390">
    <property type="entry name" value="WH_DNA-bd_sf"/>
</dbReference>
<dbReference type="SUPFAM" id="SSF46785">
    <property type="entry name" value="Winged helix' DNA-binding domain"/>
    <property type="match status" value="1"/>
</dbReference>
<evidence type="ECO:0000313" key="3">
    <source>
        <dbReference type="Proteomes" id="UP001597417"/>
    </source>
</evidence>
<evidence type="ECO:0000313" key="2">
    <source>
        <dbReference type="EMBL" id="MFD2414821.1"/>
    </source>
</evidence>
<sequence length="154" mass="17847">MPQPSWRDATGRESTCNITVIRPENYLERLWDLRHLLNGEWIPDVLVALSSGPLRRGELLEKIRSTKVRNGWSARGRRNIADSVLNRTLTRLEAAEIVLHSRDDNVFPPVSLYQLSPAARELFEALIAPAQWAEKHDDLIKRVQQRRRCSENWT</sequence>
<protein>
    <submittedName>
        <fullName evidence="2">Winged helix-turn-helix transcriptional regulator</fullName>
    </submittedName>
</protein>
<accession>A0ABW5FLD9</accession>
<dbReference type="InterPro" id="IPR002577">
    <property type="entry name" value="HTH_HxlR"/>
</dbReference>
<gene>
    <name evidence="2" type="ORF">ACFSXZ_00570</name>
</gene>
<dbReference type="EMBL" id="JBHUKR010000002">
    <property type="protein sequence ID" value="MFD2414821.1"/>
    <property type="molecule type" value="Genomic_DNA"/>
</dbReference>
<name>A0ABW5FLD9_9PSEU</name>
<organism evidence="2 3">
    <name type="scientific">Amycolatopsis pigmentata</name>
    <dbReference type="NCBI Taxonomy" id="450801"/>
    <lineage>
        <taxon>Bacteria</taxon>
        <taxon>Bacillati</taxon>
        <taxon>Actinomycetota</taxon>
        <taxon>Actinomycetes</taxon>
        <taxon>Pseudonocardiales</taxon>
        <taxon>Pseudonocardiaceae</taxon>
        <taxon>Amycolatopsis</taxon>
    </lineage>
</organism>
<dbReference type="Pfam" id="PF01638">
    <property type="entry name" value="HxlR"/>
    <property type="match status" value="1"/>
</dbReference>
<feature type="domain" description="HTH hxlR-type" evidence="1">
    <location>
        <begin position="16"/>
        <end position="141"/>
    </location>
</feature>
<proteinExistence type="predicted"/>
<evidence type="ECO:0000259" key="1">
    <source>
        <dbReference type="PROSITE" id="PS51118"/>
    </source>
</evidence>
<dbReference type="InterPro" id="IPR036388">
    <property type="entry name" value="WH-like_DNA-bd_sf"/>
</dbReference>